<dbReference type="SUPFAM" id="SSF54631">
    <property type="entry name" value="CBS-domain pair"/>
    <property type="match status" value="1"/>
</dbReference>
<dbReference type="Pfam" id="PF01595">
    <property type="entry name" value="CNNM"/>
    <property type="match status" value="1"/>
</dbReference>
<evidence type="ECO:0000256" key="10">
    <source>
        <dbReference type="PROSITE-ProRule" id="PRU01193"/>
    </source>
</evidence>
<comment type="similarity">
    <text evidence="2">Belongs to the UPF0053 family.</text>
</comment>
<organism evidence="14 15">
    <name type="scientific">Parvibium lacunae</name>
    <dbReference type="NCBI Taxonomy" id="1888893"/>
    <lineage>
        <taxon>Bacteria</taxon>
        <taxon>Pseudomonadati</taxon>
        <taxon>Pseudomonadota</taxon>
        <taxon>Betaproteobacteria</taxon>
        <taxon>Burkholderiales</taxon>
        <taxon>Alcaligenaceae</taxon>
        <taxon>Parvibium</taxon>
    </lineage>
</organism>
<dbReference type="InterPro" id="IPR002550">
    <property type="entry name" value="CNNM"/>
</dbReference>
<dbReference type="Gene3D" id="3.10.580.10">
    <property type="entry name" value="CBS-domain"/>
    <property type="match status" value="1"/>
</dbReference>
<feature type="domain" description="CBS" evidence="12">
    <location>
        <begin position="280"/>
        <end position="337"/>
    </location>
</feature>
<dbReference type="Gene3D" id="3.30.465.10">
    <property type="match status" value="1"/>
</dbReference>
<dbReference type="GO" id="GO:0005886">
    <property type="term" value="C:plasma membrane"/>
    <property type="evidence" value="ECO:0007669"/>
    <property type="project" value="UniProtKB-SubCell"/>
</dbReference>
<evidence type="ECO:0000256" key="2">
    <source>
        <dbReference type="ARBA" id="ARBA00006337"/>
    </source>
</evidence>
<dbReference type="PROSITE" id="PS51371">
    <property type="entry name" value="CBS"/>
    <property type="match status" value="1"/>
</dbReference>
<dbReference type="AlphaFoldDB" id="A0A368L1U7"/>
<dbReference type="InterPro" id="IPR046342">
    <property type="entry name" value="CBS_dom_sf"/>
</dbReference>
<protein>
    <submittedName>
        <fullName evidence="14">HlyC/CorC family transporter</fullName>
    </submittedName>
</protein>
<comment type="subcellular location">
    <subcellularLocation>
        <location evidence="1">Cell membrane</location>
        <topology evidence="1">Multi-pass membrane protein</topology>
    </subcellularLocation>
</comment>
<dbReference type="InterPro" id="IPR044751">
    <property type="entry name" value="Ion_transp-like_CBS"/>
</dbReference>
<dbReference type="PANTHER" id="PTHR22777:SF32">
    <property type="entry name" value="UPF0053 INNER MEMBRANE PROTEIN YFJD"/>
    <property type="match status" value="1"/>
</dbReference>
<feature type="transmembrane region" description="Helical" evidence="11">
    <location>
        <begin position="6"/>
        <end position="33"/>
    </location>
</feature>
<dbReference type="InterPro" id="IPR005170">
    <property type="entry name" value="Transptr-assoc_dom"/>
</dbReference>
<dbReference type="InterPro" id="IPR000644">
    <property type="entry name" value="CBS_dom"/>
</dbReference>
<feature type="transmembrane region" description="Helical" evidence="11">
    <location>
        <begin position="71"/>
        <end position="89"/>
    </location>
</feature>
<evidence type="ECO:0000259" key="12">
    <source>
        <dbReference type="PROSITE" id="PS51371"/>
    </source>
</evidence>
<keyword evidence="8 10" id="KW-0472">Membrane</keyword>
<evidence type="ECO:0000313" key="15">
    <source>
        <dbReference type="Proteomes" id="UP000252357"/>
    </source>
</evidence>
<accession>A0A368L1U7</accession>
<keyword evidence="5" id="KW-0677">Repeat</keyword>
<sequence>MENLPLWAQISILVFLLIFSGFFSIAETSLMALNRYRLKHLVKQGSRAAKVTAGLLEQTDRLLGTVLLGNNLLNTAATTLITALTIAIYGNDEIALTIATAVIAFAIIVFSEITPKVIGARFPEKIALPASYLLVPILKLLYPAFWFVNLFVGRLLQLLRLKPAQETQQSLSMEELRTVVLESSAFIPKKHHSILVNLFELEQIAVDDVMTPRAQIEGLNIGANTHEGMQSVRDQLATCYHNKLPVFEEDIHNTIGILHVRRLLGQLADPDFDLTGLRELLSDPYYIPSGTPLFQQLQYFQENKQRLGLVVDEYGEVLGLITLEDILEQIIGEFTTSMPTSQHAETMWDSTDSVIVEGSIPLRELNRRLHLNLALNGPKTLNGLILEWLQEIPEHGVSFKLGDHVIEILQVQQNAVKTARIAKLKARHLAN</sequence>
<evidence type="ECO:0000256" key="5">
    <source>
        <dbReference type="ARBA" id="ARBA00022737"/>
    </source>
</evidence>
<dbReference type="Proteomes" id="UP000252357">
    <property type="component" value="Unassembled WGS sequence"/>
</dbReference>
<feature type="transmembrane region" description="Helical" evidence="11">
    <location>
        <begin position="126"/>
        <end position="148"/>
    </location>
</feature>
<evidence type="ECO:0000256" key="4">
    <source>
        <dbReference type="ARBA" id="ARBA00022692"/>
    </source>
</evidence>
<dbReference type="OrthoDB" id="9797674at2"/>
<dbReference type="CDD" id="cd04590">
    <property type="entry name" value="CBS_pair_CorC_HlyC_assoc"/>
    <property type="match status" value="1"/>
</dbReference>
<keyword evidence="4 10" id="KW-0812">Transmembrane</keyword>
<dbReference type="PROSITE" id="PS51846">
    <property type="entry name" value="CNNM"/>
    <property type="match status" value="1"/>
</dbReference>
<keyword evidence="6 10" id="KW-1133">Transmembrane helix</keyword>
<dbReference type="Pfam" id="PF03471">
    <property type="entry name" value="CorC_HlyC"/>
    <property type="match status" value="1"/>
</dbReference>
<evidence type="ECO:0000256" key="1">
    <source>
        <dbReference type="ARBA" id="ARBA00004651"/>
    </source>
</evidence>
<proteinExistence type="inferred from homology"/>
<gene>
    <name evidence="14" type="ORF">DU000_08825</name>
</gene>
<keyword evidence="15" id="KW-1185">Reference proteome</keyword>
<keyword evidence="7 9" id="KW-0129">CBS domain</keyword>
<reference evidence="14 15" key="1">
    <citation type="journal article" date="2018" name="Int. J. Syst. Evol. Microbiol.">
        <title>Parvibium lacunae gen. nov., sp. nov., a new member of the family Alcaligenaceae isolated from a freshwater pond.</title>
        <authorList>
            <person name="Chen W.M."/>
            <person name="Xie P.B."/>
            <person name="Hsu M.Y."/>
            <person name="Sheu S.Y."/>
        </authorList>
    </citation>
    <scope>NUCLEOTIDE SEQUENCE [LARGE SCALE GENOMIC DNA]</scope>
    <source>
        <strain evidence="14 15">KMB9</strain>
    </source>
</reference>
<dbReference type="GO" id="GO:0050660">
    <property type="term" value="F:flavin adenine dinucleotide binding"/>
    <property type="evidence" value="ECO:0007669"/>
    <property type="project" value="InterPro"/>
</dbReference>
<evidence type="ECO:0000256" key="3">
    <source>
        <dbReference type="ARBA" id="ARBA00022475"/>
    </source>
</evidence>
<dbReference type="RefSeq" id="WP_114403019.1">
    <property type="nucleotide sequence ID" value="NZ_QPGB01000003.1"/>
</dbReference>
<dbReference type="PANTHER" id="PTHR22777">
    <property type="entry name" value="HEMOLYSIN-RELATED"/>
    <property type="match status" value="1"/>
</dbReference>
<dbReference type="EMBL" id="QPGB01000003">
    <property type="protein sequence ID" value="RCS57537.1"/>
    <property type="molecule type" value="Genomic_DNA"/>
</dbReference>
<evidence type="ECO:0000256" key="8">
    <source>
        <dbReference type="ARBA" id="ARBA00023136"/>
    </source>
</evidence>
<evidence type="ECO:0000256" key="11">
    <source>
        <dbReference type="SAM" id="Phobius"/>
    </source>
</evidence>
<dbReference type="Pfam" id="PF00571">
    <property type="entry name" value="CBS"/>
    <property type="match status" value="1"/>
</dbReference>
<evidence type="ECO:0000256" key="6">
    <source>
        <dbReference type="ARBA" id="ARBA00022989"/>
    </source>
</evidence>
<comment type="caution">
    <text evidence="14">The sequence shown here is derived from an EMBL/GenBank/DDBJ whole genome shotgun (WGS) entry which is preliminary data.</text>
</comment>
<evidence type="ECO:0000256" key="7">
    <source>
        <dbReference type="ARBA" id="ARBA00023122"/>
    </source>
</evidence>
<name>A0A368L1U7_9BURK</name>
<dbReference type="InterPro" id="IPR016169">
    <property type="entry name" value="FAD-bd_PCMH_sub2"/>
</dbReference>
<dbReference type="SMART" id="SM01091">
    <property type="entry name" value="CorC_HlyC"/>
    <property type="match status" value="1"/>
</dbReference>
<feature type="domain" description="CNNM transmembrane" evidence="13">
    <location>
        <begin position="2"/>
        <end position="200"/>
    </location>
</feature>
<evidence type="ECO:0000256" key="9">
    <source>
        <dbReference type="PROSITE-ProRule" id="PRU00703"/>
    </source>
</evidence>
<evidence type="ECO:0000313" key="14">
    <source>
        <dbReference type="EMBL" id="RCS57537.1"/>
    </source>
</evidence>
<feature type="transmembrane region" description="Helical" evidence="11">
    <location>
        <begin position="95"/>
        <end position="114"/>
    </location>
</feature>
<dbReference type="SUPFAM" id="SSF56176">
    <property type="entry name" value="FAD-binding/transporter-associated domain-like"/>
    <property type="match status" value="1"/>
</dbReference>
<keyword evidence="3" id="KW-1003">Cell membrane</keyword>
<evidence type="ECO:0000259" key="13">
    <source>
        <dbReference type="PROSITE" id="PS51846"/>
    </source>
</evidence>
<dbReference type="InterPro" id="IPR036318">
    <property type="entry name" value="FAD-bd_PCMH-like_sf"/>
</dbReference>